<dbReference type="PANTHER" id="PTHR12072">
    <property type="entry name" value="CWF19, CELL CYCLE CONTROL PROTEIN"/>
    <property type="match status" value="1"/>
</dbReference>
<dbReference type="EMBL" id="GHBP01000451">
    <property type="protein sequence ID" value="NDJ92312.1"/>
    <property type="molecule type" value="Transcribed_RNA"/>
</dbReference>
<dbReference type="PANTHER" id="PTHR12072:SF4">
    <property type="entry name" value="CWF19-LIKE PROTEIN 1"/>
    <property type="match status" value="1"/>
</dbReference>
<sequence>MVDMEYHSKIHKIIFVGSIHGKFSKLFKKIHKINQEHGPFEAMICPGRVFGVNNEEWQLILSGQLICPIPLFILGPQNSQDQDYYQNNPSPSLAGLIAPNIYCLGSNGIYVTSSDIQIAFISLSCLPDGSWGIHPENVNYITEYLKNSTNFKGVDFLISPVWPAKVVNYVNPTEIPKQFISENGEINVNFGDETISKLASVLQPRYHICQFDSDESIYYQRPPYRNHGNLQTFQKPHHLTHFVSVGAFENSQKFKDTYAVKISPITQMCYSDLCIAPPDTTQNPYPKYMSIIESNQSHSALNKKSLAGLQNKSASLTVSDCWFCLDNPKIQLHMIFYISQFVFFYKRIH</sequence>
<organism evidence="1">
    <name type="scientific">Henneguya salminicola</name>
    <name type="common">Myxosporean</name>
    <dbReference type="NCBI Taxonomy" id="69463"/>
    <lineage>
        <taxon>Eukaryota</taxon>
        <taxon>Metazoa</taxon>
        <taxon>Cnidaria</taxon>
        <taxon>Myxozoa</taxon>
        <taxon>Myxosporea</taxon>
        <taxon>Bivalvulida</taxon>
        <taxon>Platysporina</taxon>
        <taxon>Myxobolidae</taxon>
        <taxon>Henneguya</taxon>
    </lineage>
</organism>
<evidence type="ECO:0000313" key="1">
    <source>
        <dbReference type="EMBL" id="NDJ92312.1"/>
    </source>
</evidence>
<dbReference type="GO" id="GO:0000398">
    <property type="term" value="P:mRNA splicing, via spliceosome"/>
    <property type="evidence" value="ECO:0007669"/>
    <property type="project" value="TreeGrafter"/>
</dbReference>
<dbReference type="GO" id="GO:0061632">
    <property type="term" value="F:RNA lariat debranching enzyme activator activity"/>
    <property type="evidence" value="ECO:0007669"/>
    <property type="project" value="TreeGrafter"/>
</dbReference>
<proteinExistence type="predicted"/>
<dbReference type="CDD" id="cd07380">
    <property type="entry name" value="MPP_CWF19_N"/>
    <property type="match status" value="1"/>
</dbReference>
<reference evidence="1" key="1">
    <citation type="submission" date="2018-11" db="EMBL/GenBank/DDBJ databases">
        <title>Henneguya salminicola genome and transcriptome.</title>
        <authorList>
            <person name="Yahalomi D."/>
            <person name="Atkinson S.D."/>
            <person name="Neuhof M."/>
            <person name="Chang E.S."/>
            <person name="Philippe H."/>
            <person name="Cartwright P."/>
            <person name="Bartholomew J.L."/>
            <person name="Huchon D."/>
        </authorList>
    </citation>
    <scope>NUCLEOTIDE SEQUENCE</scope>
    <source>
        <strain evidence="1">Hz1</strain>
        <tissue evidence="1">Whole</tissue>
    </source>
</reference>
<dbReference type="GO" id="GO:0071014">
    <property type="term" value="C:post-mRNA release spliceosomal complex"/>
    <property type="evidence" value="ECO:0007669"/>
    <property type="project" value="TreeGrafter"/>
</dbReference>
<accession>A0A6G3ME56</accession>
<name>A0A6G3ME56_HENSL</name>
<dbReference type="AlphaFoldDB" id="A0A6G3ME56"/>
<protein>
    <submittedName>
        <fullName evidence="1">CWF19-like protein 1 (Trinotate prediction)</fullName>
    </submittedName>
</protein>
<dbReference type="InterPro" id="IPR040194">
    <property type="entry name" value="Cwf19-like"/>
</dbReference>